<dbReference type="GO" id="GO:0016887">
    <property type="term" value="F:ATP hydrolysis activity"/>
    <property type="evidence" value="ECO:0007669"/>
    <property type="project" value="InterPro"/>
</dbReference>
<dbReference type="RefSeq" id="WP_078811323.1">
    <property type="nucleotide sequence ID" value="NZ_FUYE01000001.1"/>
</dbReference>
<evidence type="ECO:0000256" key="1">
    <source>
        <dbReference type="ARBA" id="ARBA00022448"/>
    </source>
</evidence>
<dbReference type="AlphaFoldDB" id="A0A1T4WEY7"/>
<dbReference type="OrthoDB" id="9772862at2"/>
<dbReference type="GO" id="GO:0005524">
    <property type="term" value="F:ATP binding"/>
    <property type="evidence" value="ECO:0007669"/>
    <property type="project" value="UniProtKB-KW"/>
</dbReference>
<dbReference type="InterPro" id="IPR017871">
    <property type="entry name" value="ABC_transporter-like_CS"/>
</dbReference>
<keyword evidence="2" id="KW-0547">Nucleotide-binding</keyword>
<evidence type="ECO:0000256" key="3">
    <source>
        <dbReference type="ARBA" id="ARBA00022840"/>
    </source>
</evidence>
<reference evidence="6" key="1">
    <citation type="submission" date="2017-02" db="EMBL/GenBank/DDBJ databases">
        <authorList>
            <person name="Varghese N."/>
            <person name="Submissions S."/>
        </authorList>
    </citation>
    <scope>NUCLEOTIDE SEQUENCE [LARGE SCALE GENOMIC DNA]</scope>
    <source>
        <strain evidence="6">ATCC 700200</strain>
    </source>
</reference>
<dbReference type="Proteomes" id="UP000190774">
    <property type="component" value="Unassembled WGS sequence"/>
</dbReference>
<keyword evidence="6" id="KW-1185">Reference proteome</keyword>
<protein>
    <submittedName>
        <fullName evidence="5">Phospholipid/cholesterol/gamma-HCH transport system ATP-binding protein</fullName>
    </submittedName>
</protein>
<proteinExistence type="predicted"/>
<keyword evidence="3 5" id="KW-0067">ATP-binding</keyword>
<dbReference type="CDD" id="cd03261">
    <property type="entry name" value="ABC_Org_Solvent_Resistant"/>
    <property type="match status" value="1"/>
</dbReference>
<sequence>MHVPSNPDVPFIRVSGLKKSFGEQKTLQGVDLTISHGETLVLIGPSGEGKSVLLKHIIGLLHPDEGHVELDGVDLCSMNERQMVKFRRRMGYLFQNAALFDSLTVAQNVAFPLKEAGVTNKDEIDQQVHEALELVELEEHKNKMPINLSGGMRKRVGIARAIICRPECVLYDEPTAGLDPIVTDVIDQMIIRLQKRFRVTSIVITHDMSSVFKIADRVAMLKNGVISFLGTPEDLRQSPDPDIQNFIAGRSGMCA</sequence>
<dbReference type="PANTHER" id="PTHR43023:SF6">
    <property type="entry name" value="INTERMEMBRANE PHOSPHOLIPID TRANSPORT SYSTEM ATP-BINDING PROTEIN MLAF"/>
    <property type="match status" value="1"/>
</dbReference>
<dbReference type="PROSITE" id="PS00211">
    <property type="entry name" value="ABC_TRANSPORTER_1"/>
    <property type="match status" value="1"/>
</dbReference>
<dbReference type="SMART" id="SM00382">
    <property type="entry name" value="AAA"/>
    <property type="match status" value="1"/>
</dbReference>
<dbReference type="STRING" id="48467.SAMN02745166_00081"/>
<dbReference type="InterPro" id="IPR003439">
    <property type="entry name" value="ABC_transporter-like_ATP-bd"/>
</dbReference>
<dbReference type="Pfam" id="PF00005">
    <property type="entry name" value="ABC_tran"/>
    <property type="match status" value="1"/>
</dbReference>
<evidence type="ECO:0000313" key="6">
    <source>
        <dbReference type="Proteomes" id="UP000190774"/>
    </source>
</evidence>
<dbReference type="SUPFAM" id="SSF52540">
    <property type="entry name" value="P-loop containing nucleoside triphosphate hydrolases"/>
    <property type="match status" value="1"/>
</dbReference>
<dbReference type="EMBL" id="FUYE01000001">
    <property type="protein sequence ID" value="SKA75863.1"/>
    <property type="molecule type" value="Genomic_DNA"/>
</dbReference>
<dbReference type="InterPro" id="IPR003593">
    <property type="entry name" value="AAA+_ATPase"/>
</dbReference>
<evidence type="ECO:0000259" key="4">
    <source>
        <dbReference type="PROSITE" id="PS50893"/>
    </source>
</evidence>
<dbReference type="InterPro" id="IPR027417">
    <property type="entry name" value="P-loop_NTPase"/>
</dbReference>
<organism evidence="5 6">
    <name type="scientific">Prosthecobacter debontii</name>
    <dbReference type="NCBI Taxonomy" id="48467"/>
    <lineage>
        <taxon>Bacteria</taxon>
        <taxon>Pseudomonadati</taxon>
        <taxon>Verrucomicrobiota</taxon>
        <taxon>Verrucomicrobiia</taxon>
        <taxon>Verrucomicrobiales</taxon>
        <taxon>Verrucomicrobiaceae</taxon>
        <taxon>Prosthecobacter</taxon>
    </lineage>
</organism>
<accession>A0A1T4WEY7</accession>
<dbReference type="PANTHER" id="PTHR43023">
    <property type="entry name" value="PROTEIN TRIGALACTOSYLDIACYLGLYCEROL 3, CHLOROPLASTIC"/>
    <property type="match status" value="1"/>
</dbReference>
<evidence type="ECO:0000256" key="2">
    <source>
        <dbReference type="ARBA" id="ARBA00022741"/>
    </source>
</evidence>
<dbReference type="Gene3D" id="3.40.50.300">
    <property type="entry name" value="P-loop containing nucleotide triphosphate hydrolases"/>
    <property type="match status" value="1"/>
</dbReference>
<gene>
    <name evidence="5" type="ORF">SAMN02745166_00081</name>
</gene>
<feature type="domain" description="ABC transporter" evidence="4">
    <location>
        <begin position="12"/>
        <end position="248"/>
    </location>
</feature>
<keyword evidence="1" id="KW-0813">Transport</keyword>
<name>A0A1T4WEY7_9BACT</name>
<evidence type="ECO:0000313" key="5">
    <source>
        <dbReference type="EMBL" id="SKA75863.1"/>
    </source>
</evidence>
<dbReference type="PROSITE" id="PS50893">
    <property type="entry name" value="ABC_TRANSPORTER_2"/>
    <property type="match status" value="1"/>
</dbReference>